<keyword evidence="9" id="KW-1185">Reference proteome</keyword>
<dbReference type="InterPro" id="IPR047640">
    <property type="entry name" value="RpiR-like"/>
</dbReference>
<dbReference type="SUPFAM" id="SSF46689">
    <property type="entry name" value="Homeodomain-like"/>
    <property type="match status" value="1"/>
</dbReference>
<dbReference type="EMBL" id="VTXP01000011">
    <property type="protein sequence ID" value="NOJ24869.1"/>
    <property type="molecule type" value="Genomic_DNA"/>
</dbReference>
<evidence type="ECO:0000313" key="10">
    <source>
        <dbReference type="Proteomes" id="UP000576645"/>
    </source>
</evidence>
<evidence type="ECO:0000256" key="3">
    <source>
        <dbReference type="ARBA" id="ARBA00023163"/>
    </source>
</evidence>
<evidence type="ECO:0000259" key="4">
    <source>
        <dbReference type="PROSITE" id="PS51071"/>
    </source>
</evidence>
<evidence type="ECO:0000313" key="9">
    <source>
        <dbReference type="Proteomes" id="UP000030081"/>
    </source>
</evidence>
<dbReference type="InterPro" id="IPR009057">
    <property type="entry name" value="Homeodomain-like_sf"/>
</dbReference>
<dbReference type="InterPro" id="IPR046348">
    <property type="entry name" value="SIS_dom_sf"/>
</dbReference>
<dbReference type="EMBL" id="CP009617">
    <property type="protein sequence ID" value="AIW17898.1"/>
    <property type="molecule type" value="Genomic_DNA"/>
</dbReference>
<dbReference type="Pfam" id="PF01380">
    <property type="entry name" value="SIS"/>
    <property type="match status" value="1"/>
</dbReference>
<dbReference type="OrthoDB" id="3684496at2"/>
<dbReference type="InterPro" id="IPR036388">
    <property type="entry name" value="WH-like_DNA-bd_sf"/>
</dbReference>
<reference evidence="8 10" key="3">
    <citation type="submission" date="2019-09" db="EMBL/GenBank/DDBJ databases">
        <title>Draft genome sequencing and comparative genomics of hatchery-associated Vibrios.</title>
        <authorList>
            <person name="Kehlet-Delgado H."/>
            <person name="Mueller R.S."/>
        </authorList>
    </citation>
    <scope>NUCLEOTIDE SEQUENCE [LARGE SCALE GENOMIC DNA]</scope>
    <source>
        <strain evidence="8 10">09-121-3</strain>
    </source>
</reference>
<dbReference type="GO" id="GO:0003677">
    <property type="term" value="F:DNA binding"/>
    <property type="evidence" value="ECO:0007669"/>
    <property type="project" value="UniProtKB-KW"/>
</dbReference>
<name>A0A097QMT9_9VIBR</name>
<dbReference type="GeneID" id="93939911"/>
<dbReference type="PROSITE" id="PS51464">
    <property type="entry name" value="SIS"/>
    <property type="match status" value="1"/>
</dbReference>
<dbReference type="Gene3D" id="1.10.10.10">
    <property type="entry name" value="Winged helix-like DNA-binding domain superfamily/Winged helix DNA-binding domain"/>
    <property type="match status" value="1"/>
</dbReference>
<dbReference type="STRING" id="190893.BA953_06390"/>
<keyword evidence="2" id="KW-0238">DNA-binding</keyword>
<dbReference type="InterPro" id="IPR000281">
    <property type="entry name" value="HTH_RpiR"/>
</dbReference>
<evidence type="ECO:0000259" key="5">
    <source>
        <dbReference type="PROSITE" id="PS51464"/>
    </source>
</evidence>
<evidence type="ECO:0000313" key="7">
    <source>
        <dbReference type="EMBL" id="KJY75304.1"/>
    </source>
</evidence>
<dbReference type="GO" id="GO:1901135">
    <property type="term" value="P:carbohydrate derivative metabolic process"/>
    <property type="evidence" value="ECO:0007669"/>
    <property type="project" value="InterPro"/>
</dbReference>
<evidence type="ECO:0000313" key="6">
    <source>
        <dbReference type="EMBL" id="AIW17898.1"/>
    </source>
</evidence>
<dbReference type="KEGG" id="vcy:IX92_02105"/>
<dbReference type="GO" id="GO:0003700">
    <property type="term" value="F:DNA-binding transcription factor activity"/>
    <property type="evidence" value="ECO:0007669"/>
    <property type="project" value="InterPro"/>
</dbReference>
<evidence type="ECO:0000313" key="8">
    <source>
        <dbReference type="EMBL" id="NOJ24869.1"/>
    </source>
</evidence>
<dbReference type="Gene3D" id="3.40.50.10490">
    <property type="entry name" value="Glucose-6-phosphate isomerase like protein, domain 1"/>
    <property type="match status" value="1"/>
</dbReference>
<organism evidence="7">
    <name type="scientific">Vibrio coralliilyticus</name>
    <dbReference type="NCBI Taxonomy" id="190893"/>
    <lineage>
        <taxon>Bacteria</taxon>
        <taxon>Pseudomonadati</taxon>
        <taxon>Pseudomonadota</taxon>
        <taxon>Gammaproteobacteria</taxon>
        <taxon>Vibrionales</taxon>
        <taxon>Vibrionaceae</taxon>
        <taxon>Vibrio</taxon>
    </lineage>
</organism>
<dbReference type="SUPFAM" id="SSF53697">
    <property type="entry name" value="SIS domain"/>
    <property type="match status" value="1"/>
</dbReference>
<reference evidence="6 9" key="1">
    <citation type="submission" date="2014-10" db="EMBL/GenBank/DDBJ databases">
        <title>The Complete Genome Sequence for the Shellfish Pathogen Vibrio coralliilyticus RE98 Isolated from a Shellfish Hatchery.</title>
        <authorList>
            <person name="Richards G.P."/>
            <person name="Bono J.L."/>
            <person name="Watson M.A."/>
            <person name="Needleman D.S."/>
        </authorList>
    </citation>
    <scope>NUCLEOTIDE SEQUENCE [LARGE SCALE GENOMIC DNA]</scope>
    <source>
        <strain evidence="6 9">RE98</strain>
    </source>
</reference>
<reference evidence="7" key="2">
    <citation type="journal article" date="2015" name="BMC Genomics">
        <title>Genome mining reveals unlocked bioactive potential of marine Gram-negative bacteria.</title>
        <authorList>
            <person name="Machado H."/>
            <person name="Sonnenschein E.C."/>
            <person name="Melchiorsen J."/>
            <person name="Gram L."/>
        </authorList>
    </citation>
    <scope>NUCLEOTIDE SEQUENCE</scope>
    <source>
        <strain evidence="7">S2052</strain>
    </source>
</reference>
<dbReference type="GO" id="GO:0097367">
    <property type="term" value="F:carbohydrate derivative binding"/>
    <property type="evidence" value="ECO:0007669"/>
    <property type="project" value="InterPro"/>
</dbReference>
<dbReference type="PANTHER" id="PTHR30514">
    <property type="entry name" value="GLUCOKINASE"/>
    <property type="match status" value="1"/>
</dbReference>
<proteinExistence type="predicted"/>
<dbReference type="RefSeq" id="WP_006957693.1">
    <property type="nucleotide sequence ID" value="NZ_CP009264.1"/>
</dbReference>
<dbReference type="Pfam" id="PF01418">
    <property type="entry name" value="HTH_6"/>
    <property type="match status" value="1"/>
</dbReference>
<protein>
    <submittedName>
        <fullName evidence="7 8">RpiR family transcriptional regulator</fullName>
    </submittedName>
</protein>
<dbReference type="Proteomes" id="UP000576645">
    <property type="component" value="Unassembled WGS sequence"/>
</dbReference>
<dbReference type="CDD" id="cd05013">
    <property type="entry name" value="SIS_RpiR"/>
    <property type="match status" value="1"/>
</dbReference>
<feature type="domain" description="HTH rpiR-type" evidence="4">
    <location>
        <begin position="1"/>
        <end position="77"/>
    </location>
</feature>
<dbReference type="AlphaFoldDB" id="A0A097QMT9"/>
<dbReference type="PANTHER" id="PTHR30514:SF17">
    <property type="entry name" value="HTH-TYPE TRANSCRIPTIONAL REGULATOR MURR"/>
    <property type="match status" value="1"/>
</dbReference>
<evidence type="ECO:0000256" key="1">
    <source>
        <dbReference type="ARBA" id="ARBA00023015"/>
    </source>
</evidence>
<dbReference type="InterPro" id="IPR035472">
    <property type="entry name" value="RpiR-like_SIS"/>
</dbReference>
<evidence type="ECO:0000256" key="2">
    <source>
        <dbReference type="ARBA" id="ARBA00023125"/>
    </source>
</evidence>
<dbReference type="PROSITE" id="PS51071">
    <property type="entry name" value="HTH_RPIR"/>
    <property type="match status" value="1"/>
</dbReference>
<sequence>MKGLARIRALLPQLSPADNKIARYLLEYPQQVKQFSSPELAKAIGVSQSTIVKFSQKIGYSGFSDLKIRLYESELAYQPSSKKAIHGTISRSDNMALVMAKLLSSKQQSLDRTVALNDADTIQQAAGYLHLAGKIQIAGVGASSLVAKDLSYKLTKIGHAVHCEYDAHIQIANAAALSENDVLVALSYSGRSREVLSIAQLARSKGAKVIIISQLAPTPLDRYADIKLMTAADEEQIRSSSITARDSQLLMTDLLFIALTQQEESADQLIEQSKSAVAVLKQ</sequence>
<keyword evidence="1" id="KW-0805">Transcription regulation</keyword>
<keyword evidence="3" id="KW-0804">Transcription</keyword>
<dbReference type="InterPro" id="IPR001347">
    <property type="entry name" value="SIS_dom"/>
</dbReference>
<dbReference type="KEGG" id="vct:JV59_36605"/>
<feature type="domain" description="SIS" evidence="5">
    <location>
        <begin position="125"/>
        <end position="265"/>
    </location>
</feature>
<dbReference type="Proteomes" id="UP000030081">
    <property type="component" value="Chromosome 1"/>
</dbReference>
<accession>A0A097QMT9</accession>
<dbReference type="EMBL" id="JXXR01000007">
    <property type="protein sequence ID" value="KJY75304.1"/>
    <property type="molecule type" value="Genomic_DNA"/>
</dbReference>
<gene>
    <name evidence="8" type="ORF">F0238_19255</name>
    <name evidence="6" type="ORF">IX92_02105</name>
    <name evidence="7" type="ORF">TW71_07490</name>
</gene>